<comment type="caution">
    <text evidence="2">The sequence shown here is derived from an EMBL/GenBank/DDBJ whole genome shotgun (WGS) entry which is preliminary data.</text>
</comment>
<dbReference type="PANTHER" id="PTHR48098:SF6">
    <property type="entry name" value="FERRI-BACILLIBACTIN ESTERASE BESA"/>
    <property type="match status" value="1"/>
</dbReference>
<gene>
    <name evidence="2" type="ORF">HMPREF0080_00410</name>
</gene>
<dbReference type="STRING" id="861450.HMPREF0080_00410"/>
<name>G9YFJ8_9FIRM</name>
<dbReference type="AlphaFoldDB" id="G9YFJ8"/>
<keyword evidence="1" id="KW-1133">Transmembrane helix</keyword>
<feature type="transmembrane region" description="Helical" evidence="1">
    <location>
        <begin position="107"/>
        <end position="125"/>
    </location>
</feature>
<keyword evidence="3" id="KW-1185">Reference proteome</keyword>
<evidence type="ECO:0008006" key="4">
    <source>
        <dbReference type="Google" id="ProtNLM"/>
    </source>
</evidence>
<dbReference type="EMBL" id="AGCJ01000013">
    <property type="protein sequence ID" value="EHM43012.1"/>
    <property type="molecule type" value="Genomic_DNA"/>
</dbReference>
<dbReference type="Proteomes" id="UP000005481">
    <property type="component" value="Unassembled WGS sequence"/>
</dbReference>
<protein>
    <recommendedName>
        <fullName evidence="4">Esterase</fullName>
    </recommendedName>
</protein>
<dbReference type="InterPro" id="IPR000801">
    <property type="entry name" value="Esterase-like"/>
</dbReference>
<proteinExistence type="predicted"/>
<keyword evidence="1" id="KW-0812">Transmembrane</keyword>
<sequence length="235" mass="26638">MIMEPFTAGKKEILFFPAEKADRPLIIYHDLPDIARTVWDALHEEACPDFNLLTVGNLDFLYDMSPWPCGFLEQNGQSTGGADVYLRSLVEHIIPAALERIKGAPQFIGLGGYSLAGLFAVYAMYRTDRFDRIASMSGSLWYPGFEEMATTETVRNAPERMYFSLGDREARTRNEYMATVQDKTERLVAFYKEAGIDVTFELNKGNHFKHTLARSVKGIRAILREEKSAAGREYL</sequence>
<reference evidence="2 3" key="1">
    <citation type="submission" date="2011-08" db="EMBL/GenBank/DDBJ databases">
        <authorList>
            <person name="Weinstock G."/>
            <person name="Sodergren E."/>
            <person name="Clifton S."/>
            <person name="Fulton L."/>
            <person name="Fulton B."/>
            <person name="Courtney L."/>
            <person name="Fronick C."/>
            <person name="Harrison M."/>
            <person name="Strong C."/>
            <person name="Farmer C."/>
            <person name="Delahaunty K."/>
            <person name="Markovic C."/>
            <person name="Hall O."/>
            <person name="Minx P."/>
            <person name="Tomlinson C."/>
            <person name="Mitreva M."/>
            <person name="Hou S."/>
            <person name="Chen J."/>
            <person name="Wollam A."/>
            <person name="Pepin K.H."/>
            <person name="Johnson M."/>
            <person name="Bhonagiri V."/>
            <person name="Zhang X."/>
            <person name="Suruliraj S."/>
            <person name="Warren W."/>
            <person name="Chinwalla A."/>
            <person name="Mardis E.R."/>
            <person name="Wilson R.K."/>
        </authorList>
    </citation>
    <scope>NUCLEOTIDE SEQUENCE [LARGE SCALE GENOMIC DNA]</scope>
    <source>
        <strain evidence="2 3">F0357</strain>
    </source>
</reference>
<dbReference type="Pfam" id="PF00756">
    <property type="entry name" value="Esterase"/>
    <property type="match status" value="1"/>
</dbReference>
<dbReference type="InterPro" id="IPR029058">
    <property type="entry name" value="AB_hydrolase_fold"/>
</dbReference>
<dbReference type="eggNOG" id="COG2819">
    <property type="taxonomic scope" value="Bacteria"/>
</dbReference>
<dbReference type="OrthoDB" id="9794761at2"/>
<evidence type="ECO:0000256" key="1">
    <source>
        <dbReference type="SAM" id="Phobius"/>
    </source>
</evidence>
<dbReference type="PATRIC" id="fig|861450.3.peg.392"/>
<dbReference type="InterPro" id="IPR050583">
    <property type="entry name" value="Mycobacterial_A85_antigen"/>
</dbReference>
<dbReference type="Gene3D" id="3.40.50.1820">
    <property type="entry name" value="alpha/beta hydrolase"/>
    <property type="match status" value="1"/>
</dbReference>
<keyword evidence="1" id="KW-0472">Membrane</keyword>
<accession>G9YFJ8</accession>
<evidence type="ECO:0000313" key="3">
    <source>
        <dbReference type="Proteomes" id="UP000005481"/>
    </source>
</evidence>
<dbReference type="SUPFAM" id="SSF53474">
    <property type="entry name" value="alpha/beta-Hydrolases"/>
    <property type="match status" value="1"/>
</dbReference>
<evidence type="ECO:0000313" key="2">
    <source>
        <dbReference type="EMBL" id="EHM43012.1"/>
    </source>
</evidence>
<dbReference type="HOGENOM" id="CLU_039834_4_1_9"/>
<organism evidence="2 3">
    <name type="scientific">Anaeroglobus geminatus F0357</name>
    <dbReference type="NCBI Taxonomy" id="861450"/>
    <lineage>
        <taxon>Bacteria</taxon>
        <taxon>Bacillati</taxon>
        <taxon>Bacillota</taxon>
        <taxon>Negativicutes</taxon>
        <taxon>Veillonellales</taxon>
        <taxon>Veillonellaceae</taxon>
        <taxon>Anaeroglobus</taxon>
    </lineage>
</organism>
<dbReference type="PANTHER" id="PTHR48098">
    <property type="entry name" value="ENTEROCHELIN ESTERASE-RELATED"/>
    <property type="match status" value="1"/>
</dbReference>